<gene>
    <name evidence="2" type="ORF">K443DRAFT_7413</name>
</gene>
<dbReference type="EMBL" id="KN838619">
    <property type="protein sequence ID" value="KIK00734.1"/>
    <property type="molecule type" value="Genomic_DNA"/>
</dbReference>
<feature type="compositionally biased region" description="Polar residues" evidence="1">
    <location>
        <begin position="265"/>
        <end position="286"/>
    </location>
</feature>
<sequence>MSPVSSEEEEDWDCIPIHYSPTSLTPNPNHEQKFPGSELTVVCEYEPEDEPIMVDPSWLPYLTPRQVIHRIWPRFIVPTGTHVQYMCILIRDDIDVHNDNVESPTFIRRIWRPSPEDTNPPSWTDEQLWYTIMSREMAVRYVAHLSRKPFNMLVANDMMHWTFAVTRAQNPIVDSHANALNEHVQTAFHHHGMHITKVLVLALLSLFMAFVFPPPCGAAYDSMRGLSLHQNACIIFTQAQTLPINARERFEAKRARKHQKLAEEATSTAAGPSISVGESSATANDSDTPINYDQDVQMNYSPPHEEQPALSAAGHVVRTKRLTWKLLEQLPQLPTVVDEPLTVESVADAAPHSPSVTDFVWKAVHTVKNSFGLYQEFPCIPTHNPNDFVTLDQLSDVPAPPAATDSHPTENSPFSLSVPSTSESPSTSYAPFANSSIFGLMNWMWTGSAMKSVSEMVQLVDFLKSDDFKKDDITDFDIRKETTNLDKSLEFDGGLVSPPHVLISADQRQSAKAQR</sequence>
<dbReference type="Proteomes" id="UP000054477">
    <property type="component" value="Unassembled WGS sequence"/>
</dbReference>
<dbReference type="STRING" id="1095629.A0A0C9XGK0"/>
<feature type="compositionally biased region" description="Low complexity" evidence="1">
    <location>
        <begin position="412"/>
        <end position="425"/>
    </location>
</feature>
<reference evidence="3" key="2">
    <citation type="submission" date="2015-01" db="EMBL/GenBank/DDBJ databases">
        <title>Evolutionary Origins and Diversification of the Mycorrhizal Mutualists.</title>
        <authorList>
            <consortium name="DOE Joint Genome Institute"/>
            <consortium name="Mycorrhizal Genomics Consortium"/>
            <person name="Kohler A."/>
            <person name="Kuo A."/>
            <person name="Nagy L.G."/>
            <person name="Floudas D."/>
            <person name="Copeland A."/>
            <person name="Barry K.W."/>
            <person name="Cichocki N."/>
            <person name="Veneault-Fourrey C."/>
            <person name="LaButti K."/>
            <person name="Lindquist E.A."/>
            <person name="Lipzen A."/>
            <person name="Lundell T."/>
            <person name="Morin E."/>
            <person name="Murat C."/>
            <person name="Riley R."/>
            <person name="Ohm R."/>
            <person name="Sun H."/>
            <person name="Tunlid A."/>
            <person name="Henrissat B."/>
            <person name="Grigoriev I.V."/>
            <person name="Hibbett D.S."/>
            <person name="Martin F."/>
        </authorList>
    </citation>
    <scope>NUCLEOTIDE SEQUENCE [LARGE SCALE GENOMIC DNA]</scope>
    <source>
        <strain evidence="3">LaAM-08-1</strain>
    </source>
</reference>
<keyword evidence="3" id="KW-1185">Reference proteome</keyword>
<protein>
    <submittedName>
        <fullName evidence="2">Uncharacterized protein</fullName>
    </submittedName>
</protein>
<evidence type="ECO:0000313" key="2">
    <source>
        <dbReference type="EMBL" id="KIK00734.1"/>
    </source>
</evidence>
<dbReference type="AlphaFoldDB" id="A0A0C9XGK0"/>
<dbReference type="OrthoDB" id="3208495at2759"/>
<proteinExistence type="predicted"/>
<feature type="region of interest" description="Disordered" evidence="1">
    <location>
        <begin position="253"/>
        <end position="286"/>
    </location>
</feature>
<accession>A0A0C9XGK0</accession>
<evidence type="ECO:0000313" key="3">
    <source>
        <dbReference type="Proteomes" id="UP000054477"/>
    </source>
</evidence>
<organism evidence="2 3">
    <name type="scientific">Laccaria amethystina LaAM-08-1</name>
    <dbReference type="NCBI Taxonomy" id="1095629"/>
    <lineage>
        <taxon>Eukaryota</taxon>
        <taxon>Fungi</taxon>
        <taxon>Dikarya</taxon>
        <taxon>Basidiomycota</taxon>
        <taxon>Agaricomycotina</taxon>
        <taxon>Agaricomycetes</taxon>
        <taxon>Agaricomycetidae</taxon>
        <taxon>Agaricales</taxon>
        <taxon>Agaricineae</taxon>
        <taxon>Hydnangiaceae</taxon>
        <taxon>Laccaria</taxon>
    </lineage>
</organism>
<feature type="region of interest" description="Disordered" evidence="1">
    <location>
        <begin position="393"/>
        <end position="425"/>
    </location>
</feature>
<dbReference type="HOGENOM" id="CLU_528993_0_0_1"/>
<reference evidence="2 3" key="1">
    <citation type="submission" date="2014-04" db="EMBL/GenBank/DDBJ databases">
        <authorList>
            <consortium name="DOE Joint Genome Institute"/>
            <person name="Kuo A."/>
            <person name="Kohler A."/>
            <person name="Nagy L.G."/>
            <person name="Floudas D."/>
            <person name="Copeland A."/>
            <person name="Barry K.W."/>
            <person name="Cichocki N."/>
            <person name="Veneault-Fourrey C."/>
            <person name="LaButti K."/>
            <person name="Lindquist E.A."/>
            <person name="Lipzen A."/>
            <person name="Lundell T."/>
            <person name="Morin E."/>
            <person name="Murat C."/>
            <person name="Sun H."/>
            <person name="Tunlid A."/>
            <person name="Henrissat B."/>
            <person name="Grigoriev I.V."/>
            <person name="Hibbett D.S."/>
            <person name="Martin F."/>
            <person name="Nordberg H.P."/>
            <person name="Cantor M.N."/>
            <person name="Hua S.X."/>
        </authorList>
    </citation>
    <scope>NUCLEOTIDE SEQUENCE [LARGE SCALE GENOMIC DNA]</scope>
    <source>
        <strain evidence="2 3">LaAM-08-1</strain>
    </source>
</reference>
<evidence type="ECO:0000256" key="1">
    <source>
        <dbReference type="SAM" id="MobiDB-lite"/>
    </source>
</evidence>
<name>A0A0C9XGK0_9AGAR</name>